<feature type="compositionally biased region" description="Basic and acidic residues" evidence="2">
    <location>
        <begin position="168"/>
        <end position="180"/>
    </location>
</feature>
<dbReference type="Proteomes" id="UP000307541">
    <property type="component" value="Unassembled WGS sequence"/>
</dbReference>
<keyword evidence="5" id="KW-1185">Reference proteome</keyword>
<keyword evidence="3" id="KW-0472">Membrane</keyword>
<evidence type="ECO:0000256" key="3">
    <source>
        <dbReference type="SAM" id="Phobius"/>
    </source>
</evidence>
<evidence type="ECO:0000256" key="1">
    <source>
        <dbReference type="SAM" id="Coils"/>
    </source>
</evidence>
<accession>A0A4T2A5S4</accession>
<reference evidence="4 5" key="1">
    <citation type="submission" date="2018-10" db="EMBL/GenBank/DDBJ databases">
        <title>Pseudomonas leptonychotis sp. nov., isolated from Weddell seals in Antarctica.</title>
        <authorList>
            <person name="Novakova D."/>
            <person name="Svec P."/>
            <person name="Kralova S."/>
            <person name="Kristofova L."/>
            <person name="Zeman M."/>
            <person name="Pantucek R."/>
            <person name="Maslanova I."/>
            <person name="Sedlacek I."/>
        </authorList>
    </citation>
    <scope>NUCLEOTIDE SEQUENCE [LARGE SCALE GENOMIC DNA]</scope>
    <source>
        <strain evidence="4 5">CCM 8849</strain>
    </source>
</reference>
<keyword evidence="1" id="KW-0175">Coiled coil</keyword>
<evidence type="ECO:0000313" key="4">
    <source>
        <dbReference type="EMBL" id="TIH10436.1"/>
    </source>
</evidence>
<dbReference type="OrthoDB" id="6903821at2"/>
<keyword evidence="3" id="KW-1133">Transmembrane helix</keyword>
<evidence type="ECO:0000256" key="2">
    <source>
        <dbReference type="SAM" id="MobiDB-lite"/>
    </source>
</evidence>
<dbReference type="EMBL" id="RFLV01000001">
    <property type="protein sequence ID" value="TIH10436.1"/>
    <property type="molecule type" value="Genomic_DNA"/>
</dbReference>
<evidence type="ECO:0000313" key="5">
    <source>
        <dbReference type="Proteomes" id="UP000307541"/>
    </source>
</evidence>
<feature type="transmembrane region" description="Helical" evidence="3">
    <location>
        <begin position="31"/>
        <end position="53"/>
    </location>
</feature>
<feature type="region of interest" description="Disordered" evidence="2">
    <location>
        <begin position="166"/>
        <end position="197"/>
    </location>
</feature>
<organism evidence="4 5">
    <name type="scientific">Pseudomonas leptonychotis</name>
    <dbReference type="NCBI Taxonomy" id="2448482"/>
    <lineage>
        <taxon>Bacteria</taxon>
        <taxon>Pseudomonadati</taxon>
        <taxon>Pseudomonadota</taxon>
        <taxon>Gammaproteobacteria</taxon>
        <taxon>Pseudomonadales</taxon>
        <taxon>Pseudomonadaceae</taxon>
        <taxon>Pseudomonas</taxon>
    </lineage>
</organism>
<sequence length="197" mass="21818">MKSQTQETEGGAISEEERLQLLTTAGKRNRLFILALAGVLGSLMLVSIGLNIYSTFSTDDGPRIQALEKQLLKLERQLAVQQTALNNQEELLVSQQASQLTGMFDRAENPDSLAEVSKVLQAQERDYQQVMQGLKVGMRDLANMLPGSRSWLAHYEEAIDRAQLNSRQRSEEIQAWKDKAQQPTPVAKPPGTAVDPG</sequence>
<dbReference type="RefSeq" id="WP_136663720.1">
    <property type="nucleotide sequence ID" value="NZ_RFLV01000001.1"/>
</dbReference>
<protein>
    <submittedName>
        <fullName evidence="4">Uncharacterized protein</fullName>
    </submittedName>
</protein>
<gene>
    <name evidence="4" type="ORF">D8779_07080</name>
</gene>
<proteinExistence type="predicted"/>
<name>A0A4T2A5S4_9PSED</name>
<dbReference type="AlphaFoldDB" id="A0A4T2A5S4"/>
<comment type="caution">
    <text evidence="4">The sequence shown here is derived from an EMBL/GenBank/DDBJ whole genome shotgun (WGS) entry which is preliminary data.</text>
</comment>
<keyword evidence="3" id="KW-0812">Transmembrane</keyword>
<feature type="coiled-coil region" evidence="1">
    <location>
        <begin position="64"/>
        <end position="91"/>
    </location>
</feature>